<dbReference type="InterPro" id="IPR011712">
    <property type="entry name" value="Sig_transdc_His_kin_sub3_dim/P"/>
</dbReference>
<dbReference type="Pfam" id="PF02518">
    <property type="entry name" value="HATPase_c"/>
    <property type="match status" value="1"/>
</dbReference>
<dbReference type="EMBL" id="JAMGBC010000001">
    <property type="protein sequence ID" value="MCL6678637.1"/>
    <property type="molecule type" value="Genomic_DNA"/>
</dbReference>
<reference evidence="5" key="1">
    <citation type="submission" date="2022-05" db="EMBL/GenBank/DDBJ databases">
        <authorList>
            <person name="Jo J.-H."/>
            <person name="Im W.-T."/>
        </authorList>
    </citation>
    <scope>NUCLEOTIDE SEQUENCE</scope>
    <source>
        <strain evidence="5">RG327</strain>
    </source>
</reference>
<comment type="caution">
    <text evidence="5">The sequence shown here is derived from an EMBL/GenBank/DDBJ whole genome shotgun (WGS) entry which is preliminary data.</text>
</comment>
<dbReference type="GO" id="GO:0016301">
    <property type="term" value="F:kinase activity"/>
    <property type="evidence" value="ECO:0007669"/>
    <property type="project" value="UniProtKB-KW"/>
</dbReference>
<dbReference type="Proteomes" id="UP001165343">
    <property type="component" value="Unassembled WGS sequence"/>
</dbReference>
<evidence type="ECO:0000313" key="5">
    <source>
        <dbReference type="EMBL" id="MCL6678637.1"/>
    </source>
</evidence>
<dbReference type="Gene3D" id="3.30.565.10">
    <property type="entry name" value="Histidine kinase-like ATPase, C-terminal domain"/>
    <property type="match status" value="1"/>
</dbReference>
<evidence type="ECO:0000259" key="4">
    <source>
        <dbReference type="SMART" id="SM00387"/>
    </source>
</evidence>
<evidence type="ECO:0000313" key="6">
    <source>
        <dbReference type="Proteomes" id="UP001165343"/>
    </source>
</evidence>
<dbReference type="InterPro" id="IPR036890">
    <property type="entry name" value="HATPase_C_sf"/>
</dbReference>
<dbReference type="InterPro" id="IPR050482">
    <property type="entry name" value="Sensor_HK_TwoCompSys"/>
</dbReference>
<proteinExistence type="predicted"/>
<accession>A0ABT0REB9</accession>
<dbReference type="SUPFAM" id="SSF55874">
    <property type="entry name" value="ATPase domain of HSP90 chaperone/DNA topoisomerase II/histidine kinase"/>
    <property type="match status" value="1"/>
</dbReference>
<keyword evidence="1" id="KW-0808">Transferase</keyword>
<evidence type="ECO:0000256" key="2">
    <source>
        <dbReference type="ARBA" id="ARBA00022777"/>
    </source>
</evidence>
<keyword evidence="6" id="KW-1185">Reference proteome</keyword>
<organism evidence="5 6">
    <name type="scientific">Sphingomonas anseongensis</name>
    <dbReference type="NCBI Taxonomy" id="2908207"/>
    <lineage>
        <taxon>Bacteria</taxon>
        <taxon>Pseudomonadati</taxon>
        <taxon>Pseudomonadota</taxon>
        <taxon>Alphaproteobacteria</taxon>
        <taxon>Sphingomonadales</taxon>
        <taxon>Sphingomonadaceae</taxon>
        <taxon>Sphingomonas</taxon>
    </lineage>
</organism>
<dbReference type="SMART" id="SM00387">
    <property type="entry name" value="HATPase_c"/>
    <property type="match status" value="1"/>
</dbReference>
<gene>
    <name evidence="5" type="ORF">LZ519_04800</name>
</gene>
<protein>
    <submittedName>
        <fullName evidence="5">Sensor histidine kinase</fullName>
    </submittedName>
</protein>
<feature type="domain" description="Histidine kinase/HSP90-like ATPase" evidence="4">
    <location>
        <begin position="251"/>
        <end position="341"/>
    </location>
</feature>
<sequence>MPGPIEVWQHLLDGLTEQIALLDEDCNILLVNRSWARTAELYGHFSLIPGTSYLEFCRAIAAKGLQVAREVVAGLEEIADGKRTSFEIIYQASDPERAGNDHRLCVNRFEADGRIFISITRYDITRLVELRRLREQFSNSVIKGQDEERRRLGREIHDSTMQLLASLGMMIGQLRRTCRTGECQPVLDDMEQLLGEAQQEIRSISYLAHPPLLDKMSLTEALRSLVEGVSRRTGLDVSYECVGEPRFRSPAAEGAIYRVVQEALSNVHRHSKARHATVRLSEGKGMAHVVIADDGVGMPHDVHAGVGLAGMRSRLSELDGRLFIRHRSPGTAAIASLPLERRSVPPPRRQRT</sequence>
<evidence type="ECO:0000256" key="1">
    <source>
        <dbReference type="ARBA" id="ARBA00022679"/>
    </source>
</evidence>
<dbReference type="RefSeq" id="WP_249867581.1">
    <property type="nucleotide sequence ID" value="NZ_JAMGBC010000001.1"/>
</dbReference>
<keyword evidence="3" id="KW-0902">Two-component regulatory system</keyword>
<dbReference type="Pfam" id="PF07730">
    <property type="entry name" value="HisKA_3"/>
    <property type="match status" value="1"/>
</dbReference>
<dbReference type="InterPro" id="IPR003594">
    <property type="entry name" value="HATPase_dom"/>
</dbReference>
<keyword evidence="2 5" id="KW-0418">Kinase</keyword>
<name>A0ABT0REB9_9SPHN</name>
<dbReference type="Gene3D" id="1.20.5.1930">
    <property type="match status" value="1"/>
</dbReference>
<dbReference type="CDD" id="cd16917">
    <property type="entry name" value="HATPase_UhpB-NarQ-NarX-like"/>
    <property type="match status" value="1"/>
</dbReference>
<dbReference type="PANTHER" id="PTHR24421">
    <property type="entry name" value="NITRATE/NITRITE SENSOR PROTEIN NARX-RELATED"/>
    <property type="match status" value="1"/>
</dbReference>
<evidence type="ECO:0000256" key="3">
    <source>
        <dbReference type="ARBA" id="ARBA00023012"/>
    </source>
</evidence>